<feature type="compositionally biased region" description="Low complexity" evidence="4">
    <location>
        <begin position="249"/>
        <end position="258"/>
    </location>
</feature>
<dbReference type="OrthoDB" id="2986993at2"/>
<evidence type="ECO:0000256" key="1">
    <source>
        <dbReference type="ARBA" id="ARBA00022737"/>
    </source>
</evidence>
<dbReference type="GO" id="GO:0046813">
    <property type="term" value="P:receptor-mediated virion attachment to host cell"/>
    <property type="evidence" value="ECO:0007669"/>
    <property type="project" value="TreeGrafter"/>
</dbReference>
<dbReference type="PANTHER" id="PTHR44858:SF1">
    <property type="entry name" value="UDP-N-ACETYLGLUCOSAMINE--PEPTIDE N-ACETYLGLUCOSAMINYLTRANSFERASE SPINDLY-RELATED"/>
    <property type="match status" value="1"/>
</dbReference>
<dbReference type="AlphaFoldDB" id="A0A1H8HSH6"/>
<dbReference type="Proteomes" id="UP000199695">
    <property type="component" value="Unassembled WGS sequence"/>
</dbReference>
<dbReference type="Pfam" id="PF00515">
    <property type="entry name" value="TPR_1"/>
    <property type="match status" value="1"/>
</dbReference>
<evidence type="ECO:0000313" key="5">
    <source>
        <dbReference type="EMBL" id="SEN59074.1"/>
    </source>
</evidence>
<dbReference type="InterPro" id="IPR011009">
    <property type="entry name" value="Kinase-like_dom_sf"/>
</dbReference>
<reference evidence="5 6" key="1">
    <citation type="submission" date="2016-10" db="EMBL/GenBank/DDBJ databases">
        <authorList>
            <person name="de Groot N.N."/>
        </authorList>
    </citation>
    <scope>NUCLEOTIDE SEQUENCE [LARGE SCALE GENOMIC DNA]</scope>
    <source>
        <strain evidence="5 6">DSM 46701</strain>
    </source>
</reference>
<sequence length="636" mass="72043">MEFKQKGESIRGKYQVLSAFPFVEGVLYFAALTDPDQADSSTPSTRFIHALKLKKQMDELDLKELLNRNEDIFFPVEEVFVEEGILYQVFEKMEGNLLGIYLLQSAPLSLVETADILKKITTHLMNCYDRGQFALVDPQNIVITKAGQIRFLYGGPKKLLSYEYPEAEDVKKVGSLLYTMLTKKHADEQTGQIEPLRQERQDVPLELEGLLMRALSPDPMKRPRTQDFWRWALRYEERESAALEEKAKSAPAISPPAKEQVKAKKPLRGEQPSASQSGSKRPVKLILGTVAALALVVYLISQLFSDSVDPALAGILDPSVEQDEEQALQYFEASNQAYEQKKLNEAVVLARKALSANPEQPEYYLHLANLFGAARDYTNGKKTLEAAVNKFPQTAKFYDALSIFAYYLKDYGTAKQAIEQAIQLDGKQALYYYHQGKILAALKQNDKAMESLRQAVKLEPDQARFNHDFALYLFRTGNLEEAIEAAKKAADSAKEDQEVYYLDLAILYFKKIERIANDPAITPEQKSKTLDPLVKEERLAIDKALKINSYYGKAYYCLSVINYYGNRLISANVAALKAVKINPKNHFYQYQLGLTYMALKKKEEAIQAFEQAVELEPNNFRYKKALAKAQVMGSKP</sequence>
<protein>
    <submittedName>
        <fullName evidence="5">Tetratricopeptide repeat-containing protein</fullName>
    </submittedName>
</protein>
<dbReference type="SMART" id="SM00028">
    <property type="entry name" value="TPR"/>
    <property type="match status" value="7"/>
</dbReference>
<evidence type="ECO:0000313" key="6">
    <source>
        <dbReference type="Proteomes" id="UP000199695"/>
    </source>
</evidence>
<evidence type="ECO:0000256" key="4">
    <source>
        <dbReference type="SAM" id="MobiDB-lite"/>
    </source>
</evidence>
<accession>A0A1H8HSH6</accession>
<dbReference type="InterPro" id="IPR050498">
    <property type="entry name" value="Ycf3"/>
</dbReference>
<dbReference type="InterPro" id="IPR011990">
    <property type="entry name" value="TPR-like_helical_dom_sf"/>
</dbReference>
<dbReference type="Gene3D" id="1.25.40.10">
    <property type="entry name" value="Tetratricopeptide repeat domain"/>
    <property type="match status" value="2"/>
</dbReference>
<evidence type="ECO:0000256" key="2">
    <source>
        <dbReference type="ARBA" id="ARBA00022803"/>
    </source>
</evidence>
<keyword evidence="6" id="KW-1185">Reference proteome</keyword>
<dbReference type="SUPFAM" id="SSF56112">
    <property type="entry name" value="Protein kinase-like (PK-like)"/>
    <property type="match status" value="1"/>
</dbReference>
<dbReference type="PANTHER" id="PTHR44858">
    <property type="entry name" value="TETRATRICOPEPTIDE REPEAT PROTEIN 6"/>
    <property type="match status" value="1"/>
</dbReference>
<name>A0A1H8HSH6_9BACL</name>
<dbReference type="SUPFAM" id="SSF48452">
    <property type="entry name" value="TPR-like"/>
    <property type="match status" value="2"/>
</dbReference>
<feature type="region of interest" description="Disordered" evidence="4">
    <location>
        <begin position="244"/>
        <end position="280"/>
    </location>
</feature>
<dbReference type="InterPro" id="IPR019734">
    <property type="entry name" value="TPR_rpt"/>
</dbReference>
<dbReference type="Pfam" id="PF13174">
    <property type="entry name" value="TPR_6"/>
    <property type="match status" value="1"/>
</dbReference>
<keyword evidence="2 3" id="KW-0802">TPR repeat</keyword>
<feature type="repeat" description="TPR" evidence="3">
    <location>
        <begin position="429"/>
        <end position="462"/>
    </location>
</feature>
<proteinExistence type="predicted"/>
<feature type="repeat" description="TPR" evidence="3">
    <location>
        <begin position="586"/>
        <end position="619"/>
    </location>
</feature>
<keyword evidence="1" id="KW-0677">Repeat</keyword>
<dbReference type="EMBL" id="FOCQ01000015">
    <property type="protein sequence ID" value="SEN59074.1"/>
    <property type="molecule type" value="Genomic_DNA"/>
</dbReference>
<dbReference type="Pfam" id="PF13181">
    <property type="entry name" value="TPR_8"/>
    <property type="match status" value="1"/>
</dbReference>
<dbReference type="PROSITE" id="PS50293">
    <property type="entry name" value="TPR_REGION"/>
    <property type="match status" value="1"/>
</dbReference>
<dbReference type="Gene3D" id="1.10.510.10">
    <property type="entry name" value="Transferase(Phosphotransferase) domain 1"/>
    <property type="match status" value="1"/>
</dbReference>
<dbReference type="PROSITE" id="PS50005">
    <property type="entry name" value="TPR"/>
    <property type="match status" value="2"/>
</dbReference>
<dbReference type="RefSeq" id="WP_089971321.1">
    <property type="nucleotide sequence ID" value="NZ_FOCQ01000015.1"/>
</dbReference>
<dbReference type="STRING" id="1173111.SAMN05444955_11521"/>
<organism evidence="5 6">
    <name type="scientific">Lihuaxuella thermophila</name>
    <dbReference type="NCBI Taxonomy" id="1173111"/>
    <lineage>
        <taxon>Bacteria</taxon>
        <taxon>Bacillati</taxon>
        <taxon>Bacillota</taxon>
        <taxon>Bacilli</taxon>
        <taxon>Bacillales</taxon>
        <taxon>Thermoactinomycetaceae</taxon>
        <taxon>Lihuaxuella</taxon>
    </lineage>
</organism>
<evidence type="ECO:0000256" key="3">
    <source>
        <dbReference type="PROSITE-ProRule" id="PRU00339"/>
    </source>
</evidence>
<dbReference type="GO" id="GO:0009279">
    <property type="term" value="C:cell outer membrane"/>
    <property type="evidence" value="ECO:0007669"/>
    <property type="project" value="TreeGrafter"/>
</dbReference>
<gene>
    <name evidence="5" type="ORF">SAMN05444955_11521</name>
</gene>